<proteinExistence type="predicted"/>
<feature type="transmembrane region" description="Helical" evidence="2">
    <location>
        <begin position="222"/>
        <end position="243"/>
    </location>
</feature>
<evidence type="ECO:0000256" key="1">
    <source>
        <dbReference type="SAM" id="MobiDB-lite"/>
    </source>
</evidence>
<name>A0AAD8LSJ8_BABGI</name>
<feature type="transmembrane region" description="Helical" evidence="2">
    <location>
        <begin position="387"/>
        <end position="413"/>
    </location>
</feature>
<evidence type="ECO:0000256" key="2">
    <source>
        <dbReference type="SAM" id="Phobius"/>
    </source>
</evidence>
<evidence type="ECO:0000313" key="3">
    <source>
        <dbReference type="EMBL" id="KAK1443080.1"/>
    </source>
</evidence>
<dbReference type="AlphaFoldDB" id="A0AAD8LSJ8"/>
<dbReference type="EMBL" id="JAVEPI010000003">
    <property type="protein sequence ID" value="KAK1443080.1"/>
    <property type="molecule type" value="Genomic_DNA"/>
</dbReference>
<feature type="transmembrane region" description="Helical" evidence="2">
    <location>
        <begin position="324"/>
        <end position="347"/>
    </location>
</feature>
<gene>
    <name evidence="3" type="ORF">BgAZ_305980</name>
</gene>
<organism evidence="3 4">
    <name type="scientific">Babesia gibsoni</name>
    <dbReference type="NCBI Taxonomy" id="33632"/>
    <lineage>
        <taxon>Eukaryota</taxon>
        <taxon>Sar</taxon>
        <taxon>Alveolata</taxon>
        <taxon>Apicomplexa</taxon>
        <taxon>Aconoidasida</taxon>
        <taxon>Piroplasmida</taxon>
        <taxon>Babesiidae</taxon>
        <taxon>Babesia</taxon>
    </lineage>
</organism>
<feature type="transmembrane region" description="Helical" evidence="2">
    <location>
        <begin position="181"/>
        <end position="201"/>
    </location>
</feature>
<keyword evidence="2" id="KW-1133">Transmembrane helix</keyword>
<dbReference type="Proteomes" id="UP001230268">
    <property type="component" value="Unassembled WGS sequence"/>
</dbReference>
<protein>
    <submittedName>
        <fullName evidence="3">Uncharacterized protein</fullName>
    </submittedName>
</protein>
<feature type="region of interest" description="Disordered" evidence="1">
    <location>
        <begin position="533"/>
        <end position="555"/>
    </location>
</feature>
<feature type="transmembrane region" description="Helical" evidence="2">
    <location>
        <begin position="359"/>
        <end position="381"/>
    </location>
</feature>
<keyword evidence="2" id="KW-0812">Transmembrane</keyword>
<feature type="transmembrane region" description="Helical" evidence="2">
    <location>
        <begin position="457"/>
        <end position="476"/>
    </location>
</feature>
<evidence type="ECO:0000313" key="4">
    <source>
        <dbReference type="Proteomes" id="UP001230268"/>
    </source>
</evidence>
<keyword evidence="2" id="KW-0472">Membrane</keyword>
<feature type="transmembrane region" description="Helical" evidence="2">
    <location>
        <begin position="292"/>
        <end position="312"/>
    </location>
</feature>
<comment type="caution">
    <text evidence="3">The sequence shown here is derived from an EMBL/GenBank/DDBJ whole genome shotgun (WGS) entry which is preliminary data.</text>
</comment>
<keyword evidence="4" id="KW-1185">Reference proteome</keyword>
<feature type="transmembrane region" description="Helical" evidence="2">
    <location>
        <begin position="249"/>
        <end position="272"/>
    </location>
</feature>
<sequence length="555" mass="63413">MEGDTEDVSSTQEDTSAFSIFRFSITGYLCNRYGITGVKIKTYEILSFLLKSEVLYALYVWYVNGWIVSQPYDNGWSRINVQRILPYLWMLKPFFAFLDDSMDQCLKALSVFWRQKCETLLYPDKASMRLGKRRCFFDDLAVFNQRYNLTLVASEGGIVLLVPLQLYCFYVRDASIKLGCFSIVALALFQIAAASVGEGIFCRYVQCNNELSEVQFISLRQIIIAGYGISTLLCVVCPFATGIGIVYSILALLNILPLFLMANSLCILWVLFADDTGYEEAVDMSRRSETSWSPKVITSFVVLMAMAMDVRYRFAFGAYHVSEYPYLVLVTTLFLGQLIKLTAGYVFIRHVSLHKLINIAKYIFVFLFFLTFAENRIISFNTEFSNIWFMLLAYIITTVLQHTLVAFGLALSVRTAPSKLEATVTCLTDFILDFVSFTYREDWTLRYYALKILKYDVVYDGLTSFFCLYCFFLLFGKANIESLLHRGHTGMGLMDKPRLPQYFPVMEEGLGSTLNTEEHRMDGAAGAMNSREWLHEPDADKSPWGVESDYSDTSD</sequence>
<accession>A0AAD8LSJ8</accession>
<reference evidence="3" key="1">
    <citation type="submission" date="2023-08" db="EMBL/GenBank/DDBJ databases">
        <title>Draft sequence of the Babesia gibsoni genome.</title>
        <authorList>
            <person name="Yamagishi J.Y."/>
            <person name="Xuan X.X."/>
        </authorList>
    </citation>
    <scope>NUCLEOTIDE SEQUENCE</scope>
    <source>
        <strain evidence="3">Azabu</strain>
    </source>
</reference>